<dbReference type="Pfam" id="PF13460">
    <property type="entry name" value="NAD_binding_10"/>
    <property type="match status" value="1"/>
</dbReference>
<dbReference type="InterPro" id="IPR051604">
    <property type="entry name" value="Ergot_Alk_Oxidoreductase"/>
</dbReference>
<name>A0ABT5Z1H5_9ACTN</name>
<dbReference type="SUPFAM" id="SSF51735">
    <property type="entry name" value="NAD(P)-binding Rossmann-fold domains"/>
    <property type="match status" value="1"/>
</dbReference>
<evidence type="ECO:0000313" key="2">
    <source>
        <dbReference type="EMBL" id="MDF2257544.1"/>
    </source>
</evidence>
<dbReference type="InterPro" id="IPR016040">
    <property type="entry name" value="NAD(P)-bd_dom"/>
</dbReference>
<organism evidence="2 3">
    <name type="scientific">Streptantibioticus ferralitis</name>
    <dbReference type="NCBI Taxonomy" id="236510"/>
    <lineage>
        <taxon>Bacteria</taxon>
        <taxon>Bacillati</taxon>
        <taxon>Actinomycetota</taxon>
        <taxon>Actinomycetes</taxon>
        <taxon>Kitasatosporales</taxon>
        <taxon>Streptomycetaceae</taxon>
        <taxon>Streptantibioticus</taxon>
    </lineage>
</organism>
<dbReference type="Proteomes" id="UP001220022">
    <property type="component" value="Unassembled WGS sequence"/>
</dbReference>
<protein>
    <submittedName>
        <fullName evidence="2">NAD(P)H-binding protein</fullName>
    </submittedName>
</protein>
<evidence type="ECO:0000259" key="1">
    <source>
        <dbReference type="Pfam" id="PF13460"/>
    </source>
</evidence>
<keyword evidence="3" id="KW-1185">Reference proteome</keyword>
<gene>
    <name evidence="2" type="ORF">P2L57_18015</name>
</gene>
<dbReference type="InterPro" id="IPR036291">
    <property type="entry name" value="NAD(P)-bd_dom_sf"/>
</dbReference>
<feature type="domain" description="NAD(P)-binding" evidence="1">
    <location>
        <begin position="6"/>
        <end position="178"/>
    </location>
</feature>
<accession>A0ABT5Z1H5</accession>
<dbReference type="Gene3D" id="3.40.50.720">
    <property type="entry name" value="NAD(P)-binding Rossmann-like Domain"/>
    <property type="match status" value="1"/>
</dbReference>
<dbReference type="RefSeq" id="WP_275815654.1">
    <property type="nucleotide sequence ID" value="NZ_BAAANM010000001.1"/>
</dbReference>
<dbReference type="PANTHER" id="PTHR43162:SF1">
    <property type="entry name" value="PRESTALK A DIFFERENTIATION PROTEIN A"/>
    <property type="match status" value="1"/>
</dbReference>
<dbReference type="EMBL" id="JARHTQ010000010">
    <property type="protein sequence ID" value="MDF2257544.1"/>
    <property type="molecule type" value="Genomic_DNA"/>
</dbReference>
<sequence length="280" mass="29717">MYLVTGATGNVGGPVARQLHEHGHSVRALVRDPSRAAGLPAGIELAVGNLDDPESVAKAVQGVEAVFLMQVGGGTEQTKKMIDAARAAGSPRIVLQSSVGARLFPQGPIQAALAAREQIMRESGLGVTYLRPNGFASNALWWLDSIRAGKVVDTTGDGRQGVIDPEDIARVAVATLTEDGHVGKGYFLTGPQALTAREQVEIIAEVTGRSIDFEDVTPHEFAQAAIRRGTPPEQAHAMESLNELFRAGRAGFVTDDVENITGAAPGTFRDWCERNVDAFR</sequence>
<dbReference type="Gene3D" id="3.90.25.10">
    <property type="entry name" value="UDP-galactose 4-epimerase, domain 1"/>
    <property type="match status" value="1"/>
</dbReference>
<reference evidence="2 3" key="1">
    <citation type="submission" date="2023-03" db="EMBL/GenBank/DDBJ databases">
        <title>Draft genome sequence of type strain Streptomyces ferralitis JCM 14344.</title>
        <authorList>
            <person name="Klaysubun C."/>
            <person name="Duangmal K."/>
        </authorList>
    </citation>
    <scope>NUCLEOTIDE SEQUENCE [LARGE SCALE GENOMIC DNA]</scope>
    <source>
        <strain evidence="2 3">JCM 14344</strain>
    </source>
</reference>
<proteinExistence type="predicted"/>
<dbReference type="PANTHER" id="PTHR43162">
    <property type="match status" value="1"/>
</dbReference>
<evidence type="ECO:0000313" key="3">
    <source>
        <dbReference type="Proteomes" id="UP001220022"/>
    </source>
</evidence>
<comment type="caution">
    <text evidence="2">The sequence shown here is derived from an EMBL/GenBank/DDBJ whole genome shotgun (WGS) entry which is preliminary data.</text>
</comment>